<comment type="function">
    <text evidence="2">Acts on leucine, isoleucine and valine.</text>
</comment>
<dbReference type="InterPro" id="IPR033939">
    <property type="entry name" value="BCAT_family"/>
</dbReference>
<evidence type="ECO:0000256" key="5">
    <source>
        <dbReference type="ARBA" id="ARBA00005072"/>
    </source>
</evidence>
<comment type="cofactor">
    <cofactor evidence="1">
        <name>pyridoxal 5'-phosphate</name>
        <dbReference type="ChEBI" id="CHEBI:597326"/>
    </cofactor>
</comment>
<evidence type="ECO:0000313" key="17">
    <source>
        <dbReference type="EMBL" id="QNR23385.1"/>
    </source>
</evidence>
<keyword evidence="8 17" id="KW-0032">Aminotransferase</keyword>
<dbReference type="Proteomes" id="UP000516305">
    <property type="component" value="Chromosome"/>
</dbReference>
<name>A0A7H0VCD7_9FLAO</name>
<comment type="pathway">
    <text evidence="5">Amino-acid biosynthesis; L-leucine biosynthesis; L-leucine from 3-methyl-2-oxobutanoate: step 4/4.</text>
</comment>
<dbReference type="PANTHER" id="PTHR11825">
    <property type="entry name" value="SUBGROUP IIII AMINOTRANSFERASE"/>
    <property type="match status" value="1"/>
</dbReference>
<evidence type="ECO:0000256" key="12">
    <source>
        <dbReference type="ARBA" id="ARBA00023304"/>
    </source>
</evidence>
<evidence type="ECO:0000256" key="2">
    <source>
        <dbReference type="ARBA" id="ARBA00003109"/>
    </source>
</evidence>
<evidence type="ECO:0000256" key="10">
    <source>
        <dbReference type="ARBA" id="ARBA00022679"/>
    </source>
</evidence>
<evidence type="ECO:0000256" key="15">
    <source>
        <dbReference type="ARBA" id="ARBA00049229"/>
    </source>
</evidence>
<feature type="modified residue" description="N6-(pyridoxal phosphate)lysine" evidence="16">
    <location>
        <position position="189"/>
    </location>
</feature>
<dbReference type="Gene3D" id="3.20.10.10">
    <property type="entry name" value="D-amino Acid Aminotransferase, subunit A, domain 2"/>
    <property type="match status" value="1"/>
</dbReference>
<evidence type="ECO:0000256" key="11">
    <source>
        <dbReference type="ARBA" id="ARBA00022898"/>
    </source>
</evidence>
<evidence type="ECO:0000256" key="3">
    <source>
        <dbReference type="ARBA" id="ARBA00004824"/>
    </source>
</evidence>
<evidence type="ECO:0000256" key="6">
    <source>
        <dbReference type="ARBA" id="ARBA00009320"/>
    </source>
</evidence>
<dbReference type="UniPathway" id="UPA00049">
    <property type="reaction ID" value="UER00062"/>
</dbReference>
<accession>A0A7H0VCD7</accession>
<dbReference type="NCBIfam" id="NF009897">
    <property type="entry name" value="PRK13357.1"/>
    <property type="match status" value="1"/>
</dbReference>
<comment type="catalytic activity">
    <reaction evidence="14">
        <text>L-isoleucine + 2-oxoglutarate = (S)-3-methyl-2-oxopentanoate + L-glutamate</text>
        <dbReference type="Rhea" id="RHEA:24801"/>
        <dbReference type="ChEBI" id="CHEBI:16810"/>
        <dbReference type="ChEBI" id="CHEBI:29985"/>
        <dbReference type="ChEBI" id="CHEBI:35146"/>
        <dbReference type="ChEBI" id="CHEBI:58045"/>
        <dbReference type="EC" id="2.6.1.42"/>
    </reaction>
</comment>
<keyword evidence="12" id="KW-0100">Branched-chain amino acid biosynthesis</keyword>
<dbReference type="PIRSF" id="PIRSF006468">
    <property type="entry name" value="BCAT1"/>
    <property type="match status" value="1"/>
</dbReference>
<dbReference type="GO" id="GO:0004084">
    <property type="term" value="F:branched-chain-amino-acid transaminase activity"/>
    <property type="evidence" value="ECO:0007669"/>
    <property type="project" value="UniProtKB-EC"/>
</dbReference>
<keyword evidence="9" id="KW-0028">Amino-acid biosynthesis</keyword>
<evidence type="ECO:0000256" key="7">
    <source>
        <dbReference type="ARBA" id="ARBA00013053"/>
    </source>
</evidence>
<evidence type="ECO:0000256" key="16">
    <source>
        <dbReference type="PIRSR" id="PIRSR006468-1"/>
    </source>
</evidence>
<dbReference type="UniPathway" id="UPA00047">
    <property type="reaction ID" value="UER00058"/>
</dbReference>
<dbReference type="EMBL" id="CP060139">
    <property type="protein sequence ID" value="QNR23385.1"/>
    <property type="molecule type" value="Genomic_DNA"/>
</dbReference>
<protein>
    <recommendedName>
        <fullName evidence="7">branched-chain-amino-acid transaminase</fullName>
        <ecNumber evidence="7">2.6.1.42</ecNumber>
    </recommendedName>
</protein>
<evidence type="ECO:0000256" key="4">
    <source>
        <dbReference type="ARBA" id="ARBA00004931"/>
    </source>
</evidence>
<comment type="catalytic activity">
    <reaction evidence="15">
        <text>L-leucine + 2-oxoglutarate = 4-methyl-2-oxopentanoate + L-glutamate</text>
        <dbReference type="Rhea" id="RHEA:18321"/>
        <dbReference type="ChEBI" id="CHEBI:16810"/>
        <dbReference type="ChEBI" id="CHEBI:17865"/>
        <dbReference type="ChEBI" id="CHEBI:29985"/>
        <dbReference type="ChEBI" id="CHEBI:57427"/>
        <dbReference type="EC" id="2.6.1.42"/>
    </reaction>
</comment>
<evidence type="ECO:0000256" key="14">
    <source>
        <dbReference type="ARBA" id="ARBA00048798"/>
    </source>
</evidence>
<dbReference type="Pfam" id="PF01063">
    <property type="entry name" value="Aminotran_4"/>
    <property type="match status" value="1"/>
</dbReference>
<dbReference type="PANTHER" id="PTHR11825:SF44">
    <property type="entry name" value="BRANCHED-CHAIN-AMINO-ACID AMINOTRANSFERASE"/>
    <property type="match status" value="1"/>
</dbReference>
<comment type="pathway">
    <text evidence="3">Amino-acid biosynthesis; L-isoleucine biosynthesis; L-isoleucine from 2-oxobutanoate: step 4/4.</text>
</comment>
<comment type="pathway">
    <text evidence="4">Amino-acid biosynthesis; L-valine biosynthesis; L-valine from pyruvate: step 4/4.</text>
</comment>
<evidence type="ECO:0000256" key="1">
    <source>
        <dbReference type="ARBA" id="ARBA00001933"/>
    </source>
</evidence>
<dbReference type="InterPro" id="IPR005786">
    <property type="entry name" value="B_amino_transII"/>
</dbReference>
<comment type="similarity">
    <text evidence="6">Belongs to the class-IV pyridoxal-phosphate-dependent aminotransferase family.</text>
</comment>
<reference evidence="17 18" key="1">
    <citation type="submission" date="2020-08" db="EMBL/GenBank/DDBJ databases">
        <title>Croceimicrobium hydrocarbonivorans gen. nov., sp. nov., a novel marine bacterium isolated from a bacterial consortium that degrades polyethylene terephthalate.</title>
        <authorList>
            <person name="Liu R."/>
        </authorList>
    </citation>
    <scope>NUCLEOTIDE SEQUENCE [LARGE SCALE GENOMIC DNA]</scope>
    <source>
        <strain evidence="17 18">A20-9</strain>
    </source>
</reference>
<keyword evidence="18" id="KW-1185">Reference proteome</keyword>
<evidence type="ECO:0000256" key="13">
    <source>
        <dbReference type="ARBA" id="ARBA00048212"/>
    </source>
</evidence>
<dbReference type="GO" id="GO:0009097">
    <property type="term" value="P:isoleucine biosynthetic process"/>
    <property type="evidence" value="ECO:0007669"/>
    <property type="project" value="UniProtKB-UniPathway"/>
</dbReference>
<proteinExistence type="inferred from homology"/>
<dbReference type="NCBIfam" id="TIGR01123">
    <property type="entry name" value="ilvE_II"/>
    <property type="match status" value="1"/>
</dbReference>
<dbReference type="Gene3D" id="3.30.470.10">
    <property type="match status" value="1"/>
</dbReference>
<evidence type="ECO:0000313" key="18">
    <source>
        <dbReference type="Proteomes" id="UP000516305"/>
    </source>
</evidence>
<dbReference type="InterPro" id="IPR036038">
    <property type="entry name" value="Aminotransferase-like"/>
</dbReference>
<dbReference type="InterPro" id="IPR001544">
    <property type="entry name" value="Aminotrans_IV"/>
</dbReference>
<organism evidence="17 18">
    <name type="scientific">Croceimicrobium hydrocarbonivorans</name>
    <dbReference type="NCBI Taxonomy" id="2761580"/>
    <lineage>
        <taxon>Bacteria</taxon>
        <taxon>Pseudomonadati</taxon>
        <taxon>Bacteroidota</taxon>
        <taxon>Flavobacteriia</taxon>
        <taxon>Flavobacteriales</taxon>
        <taxon>Owenweeksiaceae</taxon>
        <taxon>Croceimicrobium</taxon>
    </lineage>
</organism>
<dbReference type="InterPro" id="IPR043132">
    <property type="entry name" value="BCAT-like_C"/>
</dbReference>
<dbReference type="AlphaFoldDB" id="A0A7H0VCD7"/>
<dbReference type="UniPathway" id="UPA00048">
    <property type="reaction ID" value="UER00073"/>
</dbReference>
<keyword evidence="11" id="KW-0663">Pyridoxal phosphate</keyword>
<comment type="catalytic activity">
    <reaction evidence="13">
        <text>L-valine + 2-oxoglutarate = 3-methyl-2-oxobutanoate + L-glutamate</text>
        <dbReference type="Rhea" id="RHEA:24813"/>
        <dbReference type="ChEBI" id="CHEBI:11851"/>
        <dbReference type="ChEBI" id="CHEBI:16810"/>
        <dbReference type="ChEBI" id="CHEBI:29985"/>
        <dbReference type="ChEBI" id="CHEBI:57762"/>
        <dbReference type="EC" id="2.6.1.42"/>
    </reaction>
</comment>
<dbReference type="EC" id="2.6.1.42" evidence="7"/>
<evidence type="ECO:0000256" key="8">
    <source>
        <dbReference type="ARBA" id="ARBA00022576"/>
    </source>
</evidence>
<dbReference type="InterPro" id="IPR043131">
    <property type="entry name" value="BCAT-like_N"/>
</dbReference>
<dbReference type="RefSeq" id="WP_210757915.1">
    <property type="nucleotide sequence ID" value="NZ_CP060139.1"/>
</dbReference>
<dbReference type="GO" id="GO:0009098">
    <property type="term" value="P:L-leucine biosynthetic process"/>
    <property type="evidence" value="ECO:0007669"/>
    <property type="project" value="UniProtKB-UniPathway"/>
</dbReference>
<dbReference type="SUPFAM" id="SSF56752">
    <property type="entry name" value="D-aminoacid aminotransferase-like PLP-dependent enzymes"/>
    <property type="match status" value="1"/>
</dbReference>
<keyword evidence="10 17" id="KW-0808">Transferase</keyword>
<gene>
    <name evidence="17" type="ORF">H4K34_13490</name>
</gene>
<evidence type="ECO:0000256" key="9">
    <source>
        <dbReference type="ARBA" id="ARBA00022605"/>
    </source>
</evidence>
<dbReference type="GO" id="GO:0009099">
    <property type="term" value="P:L-valine biosynthetic process"/>
    <property type="evidence" value="ECO:0007669"/>
    <property type="project" value="UniProtKB-UniPathway"/>
</dbReference>
<dbReference type="CDD" id="cd01557">
    <property type="entry name" value="BCAT_beta_family"/>
    <property type="match status" value="1"/>
</dbReference>
<sequence length="348" mass="38868">MKITKTKQSRINDVDFSNLVFGTQFSDHMLIAEYSNGSWSEPEIKPYGPLSFTPAMHTLHYGQAIFEGQKAYYMEDGKIGIFRPEANAKRLNHSARRMFMPELPEDLFMEGIQALVDLDRQWVPKAENHSLYLRPFMFGSSEFVAARPSEKYIFCIICSPVGPYYSGDVKVKVEETFTRSASGGVGSTKCAGNYGGAFFATDQARKEGYTQVIWTDHANHELVEESGTMNVAFIIDDTFITPPLSDRILAGITRDSILTLLRDRGIVKVEERPVKVEEVVNAAKEGRLQEAFGMGTAAVISPITSIGFRGTDYAIATPQDGYAMRIKKELTDLRSGAAEDPYGWMLKF</sequence>
<dbReference type="KEGG" id="chyd:H4K34_13490"/>